<accession>A0A8H6XN63</accession>
<keyword evidence="2" id="KW-1185">Reference proteome</keyword>
<evidence type="ECO:0000313" key="2">
    <source>
        <dbReference type="Proteomes" id="UP000623467"/>
    </source>
</evidence>
<gene>
    <name evidence="1" type="ORF">MSAN_01946000</name>
</gene>
<comment type="caution">
    <text evidence="1">The sequence shown here is derived from an EMBL/GenBank/DDBJ whole genome shotgun (WGS) entry which is preliminary data.</text>
</comment>
<proteinExistence type="predicted"/>
<organism evidence="1 2">
    <name type="scientific">Mycena sanguinolenta</name>
    <dbReference type="NCBI Taxonomy" id="230812"/>
    <lineage>
        <taxon>Eukaryota</taxon>
        <taxon>Fungi</taxon>
        <taxon>Dikarya</taxon>
        <taxon>Basidiomycota</taxon>
        <taxon>Agaricomycotina</taxon>
        <taxon>Agaricomycetes</taxon>
        <taxon>Agaricomycetidae</taxon>
        <taxon>Agaricales</taxon>
        <taxon>Marasmiineae</taxon>
        <taxon>Mycenaceae</taxon>
        <taxon>Mycena</taxon>
    </lineage>
</organism>
<protein>
    <submittedName>
        <fullName evidence="1">Uncharacterized protein</fullName>
    </submittedName>
</protein>
<dbReference type="AlphaFoldDB" id="A0A8H6XN63"/>
<dbReference type="EMBL" id="JACAZH010000022">
    <property type="protein sequence ID" value="KAF7343664.1"/>
    <property type="molecule type" value="Genomic_DNA"/>
</dbReference>
<reference evidence="1" key="1">
    <citation type="submission" date="2020-05" db="EMBL/GenBank/DDBJ databases">
        <title>Mycena genomes resolve the evolution of fungal bioluminescence.</title>
        <authorList>
            <person name="Tsai I.J."/>
        </authorList>
    </citation>
    <scope>NUCLEOTIDE SEQUENCE</scope>
    <source>
        <strain evidence="1">160909Yilan</strain>
    </source>
</reference>
<dbReference type="Proteomes" id="UP000623467">
    <property type="component" value="Unassembled WGS sequence"/>
</dbReference>
<evidence type="ECO:0000313" key="1">
    <source>
        <dbReference type="EMBL" id="KAF7343664.1"/>
    </source>
</evidence>
<name>A0A8H6XN63_9AGAR</name>
<sequence>MPLPPLPMTSFSAMHQHLRVLARSVCPLFKSTFLLPFTAQLDHICIQIVLTQIYWSHERMCYENASDIPAAYPASSHRTHAPPVDPPFDNHDRAHQPHPLRVPPLHVSSTTHGMRTVLSCMAVKIACIAFFMLPCHSATSAHISWSRPESSNPTPIAVRALFAALSPFLIL</sequence>